<keyword evidence="3" id="KW-1133">Transmembrane helix</keyword>
<evidence type="ECO:0000313" key="5">
    <source>
        <dbReference type="EMBL" id="KAG0142574.1"/>
    </source>
</evidence>
<keyword evidence="3" id="KW-0472">Membrane</keyword>
<feature type="region of interest" description="Disordered" evidence="2">
    <location>
        <begin position="1"/>
        <end position="50"/>
    </location>
</feature>
<dbReference type="InterPro" id="IPR029052">
    <property type="entry name" value="Metallo-depent_PP-like"/>
</dbReference>
<feature type="compositionally biased region" description="Polar residues" evidence="2">
    <location>
        <begin position="23"/>
        <end position="32"/>
    </location>
</feature>
<dbReference type="CDD" id="cd00838">
    <property type="entry name" value="MPP_superfamily"/>
    <property type="match status" value="1"/>
</dbReference>
<feature type="compositionally biased region" description="Low complexity" evidence="2">
    <location>
        <begin position="1"/>
        <end position="15"/>
    </location>
</feature>
<evidence type="ECO:0000259" key="4">
    <source>
        <dbReference type="Pfam" id="PF00149"/>
    </source>
</evidence>
<evidence type="ECO:0000256" key="3">
    <source>
        <dbReference type="SAM" id="Phobius"/>
    </source>
</evidence>
<keyword evidence="1" id="KW-0732">Signal</keyword>
<evidence type="ECO:0000256" key="2">
    <source>
        <dbReference type="SAM" id="MobiDB-lite"/>
    </source>
</evidence>
<feature type="domain" description="Calcineurin-like phosphoesterase" evidence="4">
    <location>
        <begin position="271"/>
        <end position="552"/>
    </location>
</feature>
<comment type="caution">
    <text evidence="5">The sequence shown here is derived from an EMBL/GenBank/DDBJ whole genome shotgun (WGS) entry which is preliminary data.</text>
</comment>
<dbReference type="PANTHER" id="PTHR22953">
    <property type="entry name" value="ACID PHOSPHATASE RELATED"/>
    <property type="match status" value="1"/>
</dbReference>
<dbReference type="EMBL" id="MU167344">
    <property type="protein sequence ID" value="KAG0142574.1"/>
    <property type="molecule type" value="Genomic_DNA"/>
</dbReference>
<dbReference type="GO" id="GO:0003993">
    <property type="term" value="F:acid phosphatase activity"/>
    <property type="evidence" value="ECO:0007669"/>
    <property type="project" value="InterPro"/>
</dbReference>
<dbReference type="OrthoDB" id="45007at2759"/>
<protein>
    <recommendedName>
        <fullName evidence="4">Calcineurin-like phosphoesterase domain-containing protein</fullName>
    </recommendedName>
</protein>
<keyword evidence="3" id="KW-0812">Transmembrane</keyword>
<reference evidence="5" key="1">
    <citation type="submission" date="2013-11" db="EMBL/GenBank/DDBJ databases">
        <title>Genome sequence of the fusiform rust pathogen reveals effectors for host alternation and coevolution with pine.</title>
        <authorList>
            <consortium name="DOE Joint Genome Institute"/>
            <person name="Smith K."/>
            <person name="Pendleton A."/>
            <person name="Kubisiak T."/>
            <person name="Anderson C."/>
            <person name="Salamov A."/>
            <person name="Aerts A."/>
            <person name="Riley R."/>
            <person name="Clum A."/>
            <person name="Lindquist E."/>
            <person name="Ence D."/>
            <person name="Campbell M."/>
            <person name="Kronenberg Z."/>
            <person name="Feau N."/>
            <person name="Dhillon B."/>
            <person name="Hamelin R."/>
            <person name="Burleigh J."/>
            <person name="Smith J."/>
            <person name="Yandell M."/>
            <person name="Nelson C."/>
            <person name="Grigoriev I."/>
            <person name="Davis J."/>
        </authorList>
    </citation>
    <scope>NUCLEOTIDE SEQUENCE</scope>
    <source>
        <strain evidence="5">G11</strain>
    </source>
</reference>
<dbReference type="Proteomes" id="UP000886653">
    <property type="component" value="Unassembled WGS sequence"/>
</dbReference>
<dbReference type="SUPFAM" id="SSF56300">
    <property type="entry name" value="Metallo-dependent phosphatases"/>
    <property type="match status" value="1"/>
</dbReference>
<keyword evidence="6" id="KW-1185">Reference proteome</keyword>
<dbReference type="Pfam" id="PF00149">
    <property type="entry name" value="Metallophos"/>
    <property type="match status" value="1"/>
</dbReference>
<evidence type="ECO:0000313" key="6">
    <source>
        <dbReference type="Proteomes" id="UP000886653"/>
    </source>
</evidence>
<dbReference type="InterPro" id="IPR004843">
    <property type="entry name" value="Calcineurin-like_PHP"/>
</dbReference>
<gene>
    <name evidence="5" type="ORF">CROQUDRAFT_717597</name>
</gene>
<dbReference type="Gene3D" id="3.60.21.10">
    <property type="match status" value="1"/>
</dbReference>
<feature type="transmembrane region" description="Helical" evidence="3">
    <location>
        <begin position="75"/>
        <end position="100"/>
    </location>
</feature>
<dbReference type="InterPro" id="IPR039331">
    <property type="entry name" value="PAPs-like"/>
</dbReference>
<organism evidence="5 6">
    <name type="scientific">Cronartium quercuum f. sp. fusiforme G11</name>
    <dbReference type="NCBI Taxonomy" id="708437"/>
    <lineage>
        <taxon>Eukaryota</taxon>
        <taxon>Fungi</taxon>
        <taxon>Dikarya</taxon>
        <taxon>Basidiomycota</taxon>
        <taxon>Pucciniomycotina</taxon>
        <taxon>Pucciniomycetes</taxon>
        <taxon>Pucciniales</taxon>
        <taxon>Coleosporiaceae</taxon>
        <taxon>Cronartium</taxon>
    </lineage>
</organism>
<proteinExistence type="predicted"/>
<evidence type="ECO:0000256" key="1">
    <source>
        <dbReference type="ARBA" id="ARBA00022729"/>
    </source>
</evidence>
<accession>A0A9P6NAF1</accession>
<name>A0A9P6NAF1_9BASI</name>
<sequence>MLRSTSTTKSSSSSSYLPFGSHRSPSPTSTLPGYSPIRSSKRKRKSSRPQNAFSNFLEDKLPSSLSSQIGPHSSILQTIIGLIILFGLIVYLINSFFIIIRFKLQDALMSSAWTSHSLSIRKQPLIFVHSSQSAAIVWETNKLASSSGRHLTLRYWPLTTGHHNQTQLKHTKEHRESIATLVEPTRVRPNGDEGSRRWVHTSYLSDLKTGTTYAYELVLIDPHQPNTKKAVKKIFSQHQFTWLGIDPPDLTKLDRLSTTSPSAKDPINVLHLVVIGDNHFGVGVFGKIVERMINKIKTYVPPFKSIFGPRQIIHHFYPLPIKPSLLLHLGDAVQNVDNLKQWQTDFWDPFTFKSKFSSEVPILYTRGNHDFDISGRNLYSGGLPMVQIGELNRTQNWKLEPNSALEIPGIAEADKNYTTIKIHPRDSYTRASYHAYSPHPRVRIIVCDSNLEPTREAFPGSRLSEVDEHERWLLWEMARPEWKEASIRIILVHIPPFVEYWDPVMWFGGHESFWGQYVRTRFTPHFHATSTLTRRYDIPPASLVISGHSHAYSRGFLSNFIAEPHFFDPSGGGSNSIPRDTIRAAKAERKKHADHPSDPQKENGVVYVVTGGAGGTLDKERVEDWGFYERSISGSFHFNHVMIDMSATLLSIDEWGSDWQDGREKREGFNKEHVRVYRLLGSQLVCAGTNESWESGHYQATDRLIWTSIDPNGKVLDRFVIEADSCR</sequence>
<dbReference type="AlphaFoldDB" id="A0A9P6NAF1"/>
<dbReference type="PANTHER" id="PTHR22953:SF153">
    <property type="entry name" value="PURPLE ACID PHOSPHATASE"/>
    <property type="match status" value="1"/>
</dbReference>